<feature type="transmembrane region" description="Helical" evidence="1">
    <location>
        <begin position="256"/>
        <end position="281"/>
    </location>
</feature>
<name>V7PC61_PLAYE</name>
<dbReference type="InterPro" id="IPR006477">
    <property type="entry name" value="Yir_bir_cir"/>
</dbReference>
<dbReference type="AlphaFoldDB" id="V7PC61"/>
<dbReference type="NCBIfam" id="TIGR01590">
    <property type="entry name" value="yir-bir-cir_Pla"/>
    <property type="match status" value="1"/>
</dbReference>
<evidence type="ECO:0000313" key="3">
    <source>
        <dbReference type="Proteomes" id="UP000018538"/>
    </source>
</evidence>
<dbReference type="Proteomes" id="UP000018538">
    <property type="component" value="Unassembled WGS sequence"/>
</dbReference>
<dbReference type="OrthoDB" id="373137at2759"/>
<dbReference type="Pfam" id="PF06022">
    <property type="entry name" value="Cir_Bir_Yir"/>
    <property type="match status" value="1"/>
</dbReference>
<gene>
    <name evidence="2" type="ORF">YYC_05096</name>
</gene>
<keyword evidence="1" id="KW-0812">Transmembrane</keyword>
<dbReference type="EMBL" id="KI635809">
    <property type="protein sequence ID" value="ETB57014.1"/>
    <property type="molecule type" value="Genomic_DNA"/>
</dbReference>
<keyword evidence="1" id="KW-0472">Membrane</keyword>
<proteinExistence type="predicted"/>
<organism evidence="2 3">
    <name type="scientific">Plasmodium yoelii 17X</name>
    <dbReference type="NCBI Taxonomy" id="1323249"/>
    <lineage>
        <taxon>Eukaryota</taxon>
        <taxon>Sar</taxon>
        <taxon>Alveolata</taxon>
        <taxon>Apicomplexa</taxon>
        <taxon>Aconoidasida</taxon>
        <taxon>Haemosporida</taxon>
        <taxon>Plasmodiidae</taxon>
        <taxon>Plasmodium</taxon>
        <taxon>Plasmodium (Vinckeia)</taxon>
    </lineage>
</organism>
<evidence type="ECO:0008006" key="4">
    <source>
        <dbReference type="Google" id="ProtNLM"/>
    </source>
</evidence>
<evidence type="ECO:0000256" key="1">
    <source>
        <dbReference type="SAM" id="Phobius"/>
    </source>
</evidence>
<reference evidence="2 3" key="1">
    <citation type="submission" date="2013-11" db="EMBL/GenBank/DDBJ databases">
        <title>The Genome Sequence of Plasmodium yoelii 17X.</title>
        <authorList>
            <consortium name="The Broad Institute Genomics Platform"/>
            <consortium name="The Broad Institute Genome Sequencing Center for Infectious Disease"/>
            <person name="Neafsey D."/>
            <person name="Adams J."/>
            <person name="Walker B."/>
            <person name="Young S.K."/>
            <person name="Zeng Q."/>
            <person name="Gargeya S."/>
            <person name="Fitzgerald M."/>
            <person name="Haas B."/>
            <person name="Abouelleil A."/>
            <person name="Alvarado L."/>
            <person name="Chapman S.B."/>
            <person name="Gainer-Dewar J."/>
            <person name="Goldberg J."/>
            <person name="Griggs A."/>
            <person name="Gujja S."/>
            <person name="Hansen M."/>
            <person name="Howarth C."/>
            <person name="Imamovic A."/>
            <person name="Ireland A."/>
            <person name="Larimer J."/>
            <person name="McCowan C."/>
            <person name="Murphy C."/>
            <person name="Pearson M."/>
            <person name="Poon T.W."/>
            <person name="Priest M."/>
            <person name="Roberts A."/>
            <person name="Saif S."/>
            <person name="Shea T."/>
            <person name="Sykes S."/>
            <person name="Wortman J."/>
            <person name="Nusbaum C."/>
            <person name="Birren B."/>
        </authorList>
    </citation>
    <scope>NUCLEOTIDE SEQUENCE [LARGE SCALE GENOMIC DNA]</scope>
    <source>
        <strain evidence="2 3">17X</strain>
    </source>
</reference>
<keyword evidence="3" id="KW-1185">Reference proteome</keyword>
<evidence type="ECO:0000313" key="2">
    <source>
        <dbReference type="EMBL" id="ETB57014.1"/>
    </source>
</evidence>
<protein>
    <recommendedName>
        <fullName evidence="4">YIR protein</fullName>
    </recommendedName>
</protein>
<keyword evidence="1" id="KW-1133">Transmembrane helix</keyword>
<sequence>MDGKICRTFFSIKNSIPDILDKNGNYQFIMNHDILNQYCSSNNCNNNIDKINAGCLYLFDAFFKDKSVFNSVAKNNIDIVDYIMLWLSYMLNLKENEFNNGLQFFYSTTINNDKYKNSIADITEYTSYKDLIDKKKYFLGMDRNIIFNFYEAFKLVCEMYTNFDETKSYCSNCSGNANKFVSKYKKMNQNSDITSNSSYNKLLSTLSNEYNNFKNYYTSKGGNSNDIPSLTSIENIHTSAHSSEDTPSSSSITTKLFTVLSIFGAIAFFLGISYKYSLFGFRKRFQKQKLREKIKNIKKRINH</sequence>
<accession>V7PC61</accession>